<evidence type="ECO:0000256" key="1">
    <source>
        <dbReference type="SAM" id="MobiDB-lite"/>
    </source>
</evidence>
<evidence type="ECO:0000313" key="3">
    <source>
        <dbReference type="Proteomes" id="UP000076727"/>
    </source>
</evidence>
<sequence length="157" mass="17754">MPCTPDLPNASSGERETRSVGDGPTTHECVELLKASSYIWRGWTRTAKILQARCSEYSNLLCMRRTIRGDTKKPEADILDHPKPTPVGERAMPLMPRTNPSKRLPFAKWYLESVGVMRHQLVYRPVRCQSGTLGKGCSVTYSMCVRTSTTEWLRLPL</sequence>
<gene>
    <name evidence="2" type="ORF">DAEQUDRAFT_196084</name>
</gene>
<dbReference type="EMBL" id="KV429033">
    <property type="protein sequence ID" value="KZT74512.1"/>
    <property type="molecule type" value="Genomic_DNA"/>
</dbReference>
<proteinExistence type="predicted"/>
<feature type="region of interest" description="Disordered" evidence="1">
    <location>
        <begin position="74"/>
        <end position="97"/>
    </location>
</feature>
<feature type="compositionally biased region" description="Basic and acidic residues" evidence="1">
    <location>
        <begin position="74"/>
        <end position="83"/>
    </location>
</feature>
<reference evidence="2 3" key="1">
    <citation type="journal article" date="2016" name="Mol. Biol. Evol.">
        <title>Comparative Genomics of Early-Diverging Mushroom-Forming Fungi Provides Insights into the Origins of Lignocellulose Decay Capabilities.</title>
        <authorList>
            <person name="Nagy L.G."/>
            <person name="Riley R."/>
            <person name="Tritt A."/>
            <person name="Adam C."/>
            <person name="Daum C."/>
            <person name="Floudas D."/>
            <person name="Sun H."/>
            <person name="Yadav J.S."/>
            <person name="Pangilinan J."/>
            <person name="Larsson K.H."/>
            <person name="Matsuura K."/>
            <person name="Barry K."/>
            <person name="Labutti K."/>
            <person name="Kuo R."/>
            <person name="Ohm R.A."/>
            <person name="Bhattacharya S.S."/>
            <person name="Shirouzu T."/>
            <person name="Yoshinaga Y."/>
            <person name="Martin F.M."/>
            <person name="Grigoriev I.V."/>
            <person name="Hibbett D.S."/>
        </authorList>
    </citation>
    <scope>NUCLEOTIDE SEQUENCE [LARGE SCALE GENOMIC DNA]</scope>
    <source>
        <strain evidence="2 3">L-15889</strain>
    </source>
</reference>
<evidence type="ECO:0000313" key="2">
    <source>
        <dbReference type="EMBL" id="KZT74512.1"/>
    </source>
</evidence>
<organism evidence="2 3">
    <name type="scientific">Daedalea quercina L-15889</name>
    <dbReference type="NCBI Taxonomy" id="1314783"/>
    <lineage>
        <taxon>Eukaryota</taxon>
        <taxon>Fungi</taxon>
        <taxon>Dikarya</taxon>
        <taxon>Basidiomycota</taxon>
        <taxon>Agaricomycotina</taxon>
        <taxon>Agaricomycetes</taxon>
        <taxon>Polyporales</taxon>
        <taxon>Fomitopsis</taxon>
    </lineage>
</organism>
<dbReference type="AlphaFoldDB" id="A0A165U7J3"/>
<keyword evidence="3" id="KW-1185">Reference proteome</keyword>
<dbReference type="Proteomes" id="UP000076727">
    <property type="component" value="Unassembled WGS sequence"/>
</dbReference>
<accession>A0A165U7J3</accession>
<protein>
    <submittedName>
        <fullName evidence="2">Uncharacterized protein</fullName>
    </submittedName>
</protein>
<name>A0A165U7J3_9APHY</name>
<feature type="region of interest" description="Disordered" evidence="1">
    <location>
        <begin position="1"/>
        <end position="25"/>
    </location>
</feature>